<protein>
    <submittedName>
        <fullName evidence="2">Uncharacterized protein</fullName>
    </submittedName>
</protein>
<reference evidence="2 3" key="1">
    <citation type="submission" date="2016-10" db="EMBL/GenBank/DDBJ databases">
        <authorList>
            <person name="Varghese N."/>
            <person name="Submissions S."/>
        </authorList>
    </citation>
    <scope>NUCLEOTIDE SEQUENCE [LARGE SCALE GENOMIC DNA]</scope>
    <source>
        <strain evidence="2 3">ATCC 19403</strain>
    </source>
</reference>
<name>A0ABY1C0R6_9FIRM</name>
<sequence>MTPQNSELLHCFCGFFRLNLDKIGKMCKMFTCTSFITNLLHIIINILKLVTDCKKERKYL</sequence>
<evidence type="ECO:0000313" key="2">
    <source>
        <dbReference type="EMBL" id="SET49453.1"/>
    </source>
</evidence>
<keyword evidence="1" id="KW-1133">Transmembrane helix</keyword>
<keyword evidence="1" id="KW-0472">Membrane</keyword>
<gene>
    <name evidence="2" type="ORF">SAMN02745906_0046</name>
</gene>
<feature type="transmembrane region" description="Helical" evidence="1">
    <location>
        <begin position="28"/>
        <end position="50"/>
    </location>
</feature>
<proteinExistence type="predicted"/>
<evidence type="ECO:0000256" key="1">
    <source>
        <dbReference type="SAM" id="Phobius"/>
    </source>
</evidence>
<dbReference type="Proteomes" id="UP000198970">
    <property type="component" value="Chromosome I"/>
</dbReference>
<organism evidence="2 3">
    <name type="scientific">Lacrimispora sphenoides JCM 1415</name>
    <dbReference type="NCBI Taxonomy" id="1297793"/>
    <lineage>
        <taxon>Bacteria</taxon>
        <taxon>Bacillati</taxon>
        <taxon>Bacillota</taxon>
        <taxon>Clostridia</taxon>
        <taxon>Lachnospirales</taxon>
        <taxon>Lachnospiraceae</taxon>
        <taxon>Lacrimispora</taxon>
    </lineage>
</organism>
<evidence type="ECO:0000313" key="3">
    <source>
        <dbReference type="Proteomes" id="UP000198970"/>
    </source>
</evidence>
<dbReference type="EMBL" id="LT630003">
    <property type="protein sequence ID" value="SET49453.1"/>
    <property type="molecule type" value="Genomic_DNA"/>
</dbReference>
<keyword evidence="1" id="KW-0812">Transmembrane</keyword>
<keyword evidence="3" id="KW-1185">Reference proteome</keyword>
<accession>A0ABY1C0R6</accession>